<name>A0A6A6PB91_9PEZI</name>
<protein>
    <submittedName>
        <fullName evidence="1">Uncharacterized protein</fullName>
    </submittedName>
</protein>
<organism evidence="1 2">
    <name type="scientific">Lineolata rhizophorae</name>
    <dbReference type="NCBI Taxonomy" id="578093"/>
    <lineage>
        <taxon>Eukaryota</taxon>
        <taxon>Fungi</taxon>
        <taxon>Dikarya</taxon>
        <taxon>Ascomycota</taxon>
        <taxon>Pezizomycotina</taxon>
        <taxon>Dothideomycetes</taxon>
        <taxon>Dothideomycetes incertae sedis</taxon>
        <taxon>Lineolatales</taxon>
        <taxon>Lineolataceae</taxon>
        <taxon>Lineolata</taxon>
    </lineage>
</organism>
<dbReference type="EMBL" id="MU001672">
    <property type="protein sequence ID" value="KAF2461178.1"/>
    <property type="molecule type" value="Genomic_DNA"/>
</dbReference>
<evidence type="ECO:0000313" key="1">
    <source>
        <dbReference type="EMBL" id="KAF2461178.1"/>
    </source>
</evidence>
<dbReference type="AlphaFoldDB" id="A0A6A6PB91"/>
<gene>
    <name evidence="1" type="ORF">BDY21DRAFT_140449</name>
</gene>
<proteinExistence type="predicted"/>
<accession>A0A6A6PB91</accession>
<sequence length="240" mass="27800">MSPQLYRDLGPQIAIVDNLCVIFRSQLIPPRLAFWDKTWDGLGLAFLEMPLYTIPHHSPPSEAPPAEDALMQHLLRWLLGRRGSACPIRSWCMHAQGMAVDDCGIWRRRIHHRARRRRRLRACRILYHRCIPRPRRGSSTACWELEHSLRCLGLLCHLRRRRFLWCGLFWLDIPSVIDPGVDGVNLPAHDLVLREFFVQIAGDIGENPPIWQVKDDLLQWLLGGHGCQAAVDRALRQFFS</sequence>
<keyword evidence="2" id="KW-1185">Reference proteome</keyword>
<reference evidence="1" key="1">
    <citation type="journal article" date="2020" name="Stud. Mycol.">
        <title>101 Dothideomycetes genomes: a test case for predicting lifestyles and emergence of pathogens.</title>
        <authorList>
            <person name="Haridas S."/>
            <person name="Albert R."/>
            <person name="Binder M."/>
            <person name="Bloem J."/>
            <person name="Labutti K."/>
            <person name="Salamov A."/>
            <person name="Andreopoulos B."/>
            <person name="Baker S."/>
            <person name="Barry K."/>
            <person name="Bills G."/>
            <person name="Bluhm B."/>
            <person name="Cannon C."/>
            <person name="Castanera R."/>
            <person name="Culley D."/>
            <person name="Daum C."/>
            <person name="Ezra D."/>
            <person name="Gonzalez J."/>
            <person name="Henrissat B."/>
            <person name="Kuo A."/>
            <person name="Liang C."/>
            <person name="Lipzen A."/>
            <person name="Lutzoni F."/>
            <person name="Magnuson J."/>
            <person name="Mondo S."/>
            <person name="Nolan M."/>
            <person name="Ohm R."/>
            <person name="Pangilinan J."/>
            <person name="Park H.-J."/>
            <person name="Ramirez L."/>
            <person name="Alfaro M."/>
            <person name="Sun H."/>
            <person name="Tritt A."/>
            <person name="Yoshinaga Y."/>
            <person name="Zwiers L.-H."/>
            <person name="Turgeon B."/>
            <person name="Goodwin S."/>
            <person name="Spatafora J."/>
            <person name="Crous P."/>
            <person name="Grigoriev I."/>
        </authorList>
    </citation>
    <scope>NUCLEOTIDE SEQUENCE</scope>
    <source>
        <strain evidence="1">ATCC 16933</strain>
    </source>
</reference>
<dbReference type="Proteomes" id="UP000799766">
    <property type="component" value="Unassembled WGS sequence"/>
</dbReference>
<evidence type="ECO:0000313" key="2">
    <source>
        <dbReference type="Proteomes" id="UP000799766"/>
    </source>
</evidence>